<dbReference type="GO" id="GO:0003723">
    <property type="term" value="F:RNA binding"/>
    <property type="evidence" value="ECO:0007669"/>
    <property type="project" value="TreeGrafter"/>
</dbReference>
<feature type="domain" description="RAP" evidence="3">
    <location>
        <begin position="861"/>
        <end position="919"/>
    </location>
</feature>
<dbReference type="GO" id="GO:0044528">
    <property type="term" value="P:regulation of mitochondrial mRNA stability"/>
    <property type="evidence" value="ECO:0007669"/>
    <property type="project" value="InterPro"/>
</dbReference>
<dbReference type="PROSITE" id="PS51286">
    <property type="entry name" value="RAP"/>
    <property type="match status" value="1"/>
</dbReference>
<keyword evidence="4" id="KW-0418">Kinase</keyword>
<dbReference type="InterPro" id="IPR013579">
    <property type="entry name" value="FAST_2"/>
</dbReference>
<dbReference type="AlphaFoldDB" id="A0AAW1JXC0"/>
<evidence type="ECO:0000313" key="5">
    <source>
        <dbReference type="Proteomes" id="UP001458880"/>
    </source>
</evidence>
<dbReference type="InterPro" id="IPR050870">
    <property type="entry name" value="FAST_kinase"/>
</dbReference>
<keyword evidence="4" id="KW-0808">Transferase</keyword>
<proteinExistence type="predicted"/>
<evidence type="ECO:0000259" key="3">
    <source>
        <dbReference type="PROSITE" id="PS51286"/>
    </source>
</evidence>
<reference evidence="4 5" key="1">
    <citation type="journal article" date="2024" name="BMC Genomics">
        <title>De novo assembly and annotation of Popillia japonica's genome with initial clues to its potential as an invasive pest.</title>
        <authorList>
            <person name="Cucini C."/>
            <person name="Boschi S."/>
            <person name="Funari R."/>
            <person name="Cardaioli E."/>
            <person name="Iannotti N."/>
            <person name="Marturano G."/>
            <person name="Paoli F."/>
            <person name="Bruttini M."/>
            <person name="Carapelli A."/>
            <person name="Frati F."/>
            <person name="Nardi F."/>
        </authorList>
    </citation>
    <scope>NUCLEOTIDE SEQUENCE [LARGE SCALE GENOMIC DNA]</scope>
    <source>
        <strain evidence="4">DMR45628</strain>
    </source>
</reference>
<dbReference type="Proteomes" id="UP001458880">
    <property type="component" value="Unassembled WGS sequence"/>
</dbReference>
<dbReference type="PANTHER" id="PTHR21228">
    <property type="entry name" value="FAST LEU-RICH DOMAIN-CONTAINING"/>
    <property type="match status" value="1"/>
</dbReference>
<dbReference type="Pfam" id="PF06743">
    <property type="entry name" value="FAST_1"/>
    <property type="match status" value="1"/>
</dbReference>
<comment type="subcellular location">
    <subcellularLocation>
        <location evidence="1">Mitochondrion</location>
    </subcellularLocation>
</comment>
<name>A0AAW1JXC0_POPJA</name>
<dbReference type="GO" id="GO:0000963">
    <property type="term" value="P:mitochondrial RNA processing"/>
    <property type="evidence" value="ECO:0007669"/>
    <property type="project" value="TreeGrafter"/>
</dbReference>
<dbReference type="SMART" id="SM00952">
    <property type="entry name" value="RAP"/>
    <property type="match status" value="1"/>
</dbReference>
<dbReference type="Pfam" id="PF08373">
    <property type="entry name" value="RAP"/>
    <property type="match status" value="1"/>
</dbReference>
<keyword evidence="5" id="KW-1185">Reference proteome</keyword>
<organism evidence="4 5">
    <name type="scientific">Popillia japonica</name>
    <name type="common">Japanese beetle</name>
    <dbReference type="NCBI Taxonomy" id="7064"/>
    <lineage>
        <taxon>Eukaryota</taxon>
        <taxon>Metazoa</taxon>
        <taxon>Ecdysozoa</taxon>
        <taxon>Arthropoda</taxon>
        <taxon>Hexapoda</taxon>
        <taxon>Insecta</taxon>
        <taxon>Pterygota</taxon>
        <taxon>Neoptera</taxon>
        <taxon>Endopterygota</taxon>
        <taxon>Coleoptera</taxon>
        <taxon>Polyphaga</taxon>
        <taxon>Scarabaeiformia</taxon>
        <taxon>Scarabaeidae</taxon>
        <taxon>Rutelinae</taxon>
        <taxon>Popillia</taxon>
    </lineage>
</organism>
<evidence type="ECO:0000313" key="4">
    <source>
        <dbReference type="EMBL" id="KAK9709101.1"/>
    </source>
</evidence>
<dbReference type="Pfam" id="PF08368">
    <property type="entry name" value="FAST_2"/>
    <property type="match status" value="1"/>
</dbReference>
<evidence type="ECO:0000256" key="2">
    <source>
        <dbReference type="ARBA" id="ARBA00023128"/>
    </source>
</evidence>
<dbReference type="GO" id="GO:0005759">
    <property type="term" value="C:mitochondrial matrix"/>
    <property type="evidence" value="ECO:0007669"/>
    <property type="project" value="TreeGrafter"/>
</dbReference>
<gene>
    <name evidence="4" type="ORF">QE152_g26824</name>
</gene>
<dbReference type="GO" id="GO:0016301">
    <property type="term" value="F:kinase activity"/>
    <property type="evidence" value="ECO:0007669"/>
    <property type="project" value="UniProtKB-KW"/>
</dbReference>
<dbReference type="PANTHER" id="PTHR21228:SF72">
    <property type="entry name" value="LD32258P"/>
    <property type="match status" value="1"/>
</dbReference>
<dbReference type="InterPro" id="IPR013584">
    <property type="entry name" value="RAP"/>
</dbReference>
<accession>A0AAW1JXC0</accession>
<dbReference type="GO" id="GO:0035770">
    <property type="term" value="C:ribonucleoprotein granule"/>
    <property type="evidence" value="ECO:0007669"/>
    <property type="project" value="TreeGrafter"/>
</dbReference>
<dbReference type="InterPro" id="IPR010622">
    <property type="entry name" value="FAST_Leu-rich"/>
</dbReference>
<comment type="caution">
    <text evidence="4">The sequence shown here is derived from an EMBL/GenBank/DDBJ whole genome shotgun (WGS) entry which is preliminary data.</text>
</comment>
<keyword evidence="2" id="KW-0496">Mitochondrion</keyword>
<sequence length="938" mass="110365">MKLTKTIGSTIMKAYSVLTNNYIHRTYYFSHPTKCIFPNLPGLKVALQNSSISTNNKKYTAYNEESTDDESELTNDINDEYTQLCMQPQSIKDTLYPNSKDMLIRKINECASLQDICAFLTKHKNELGTTHITQLVLVLWDLQKMFYHVTLSRSPSYVNILEFDKLSANYMKTFKGDQICNNLWKLIESKINGFSVEQLSYIVLYLNKMGIHPKEEIMSMLISQFQKRFDTDSSLSSLTRFMTAIYLKGDFWYYHNIQQFIPIIIDSIDRCETVEDLYVTTTCLNNMNFLATKGTLSRYVKKVTDFLKRDKIGSDHYKLLINIIMLLNIAQWRDQNVALIIQCLSLLQNNMHLLNVNELLIVHEVFCKIQEPGHILNEIQRNASRYLLQLEEEMNPQLDIRLKLFSCITYFSPPSQRPHFKKILQKYMDYQLDGKSLLELHKILIFTKICDADLCEKYWKKMLLSLDNKQFLDSCIFKICQNYINFNEDLPDRRCLDFENKMVEILEHDINNKLLGVIPSYFPTVASFLLIFGRNRNTVDNIIKKMDEFALCFGPIDCLHLSHGLQQAADMNRLLTSVDITNMRTSLDKCSYKLLQNDCDTTTINVLMKSFIRRNSSDEVLFERLFDSYRSITTLYSMMFKNISYNLFVTNTLLPDMLNKVIDYINLKKDYILGFNIERVLHLCYHVGFLPDKYEEFFQTAIDVILRDQARMSGLSYLQASLSLCFYHRLPQSFIKQTFNVEFLEKLDVELANCYFKGIYPLRVRYYMMQLNRAVCLDYPESNVPWFHQKYLEQRHDSIQRRNPKDTVLHNSLKECLMKLGKSASCLEENEVSPYGYHIDFTLHLDENDELIPENRPARKIAVLIMRRNFYSRIHKGLKGFYQLKIRHLEILGYKVILIRASAWRELISMEDKMNYLINTIKSDDLYTNLIMSLQKKK</sequence>
<evidence type="ECO:0000256" key="1">
    <source>
        <dbReference type="ARBA" id="ARBA00004173"/>
    </source>
</evidence>
<protein>
    <submittedName>
        <fullName evidence="4">FAST kinase-like protein, subdomain 1</fullName>
    </submittedName>
</protein>
<dbReference type="EMBL" id="JASPKY010000317">
    <property type="protein sequence ID" value="KAK9709101.1"/>
    <property type="molecule type" value="Genomic_DNA"/>
</dbReference>